<dbReference type="EMBL" id="CP023067">
    <property type="protein sequence ID" value="ASY62492.1"/>
    <property type="molecule type" value="Genomic_DNA"/>
</dbReference>
<evidence type="ECO:0000313" key="1">
    <source>
        <dbReference type="EMBL" id="ASY62492.1"/>
    </source>
</evidence>
<evidence type="ECO:0000313" key="2">
    <source>
        <dbReference type="Proteomes" id="UP000217211"/>
    </source>
</evidence>
<organism evidence="1 2">
    <name type="scientific">Sinorhizobium sojae CCBAU 05684</name>
    <dbReference type="NCBI Taxonomy" id="716928"/>
    <lineage>
        <taxon>Bacteria</taxon>
        <taxon>Pseudomonadati</taxon>
        <taxon>Pseudomonadota</taxon>
        <taxon>Alphaproteobacteria</taxon>
        <taxon>Hyphomicrobiales</taxon>
        <taxon>Rhizobiaceae</taxon>
        <taxon>Sinorhizobium/Ensifer group</taxon>
        <taxon>Sinorhizobium</taxon>
    </lineage>
</organism>
<reference evidence="1 2" key="1">
    <citation type="submission" date="2017-08" db="EMBL/GenBank/DDBJ databases">
        <title>Multipartite genome sequences of Sinorhizobium species nodulating soybeans.</title>
        <authorList>
            <person name="Tian C.F."/>
        </authorList>
    </citation>
    <scope>NUCLEOTIDE SEQUENCE [LARGE SCALE GENOMIC DNA]</scope>
    <source>
        <strain evidence="1 2">CCBAU 05684</strain>
    </source>
</reference>
<protein>
    <recommendedName>
        <fullName evidence="3">OmpR/PhoB-type domain-containing protein</fullName>
    </recommendedName>
</protein>
<dbReference type="KEGG" id="esj:SJ05684_c10340"/>
<dbReference type="Proteomes" id="UP000217211">
    <property type="component" value="Chromosome"/>
</dbReference>
<dbReference type="AlphaFoldDB" id="A0A249P9S3"/>
<accession>A0A249P9S3</accession>
<gene>
    <name evidence="1" type="ORF">SJ05684_c10340</name>
</gene>
<evidence type="ECO:0008006" key="3">
    <source>
        <dbReference type="Google" id="ProtNLM"/>
    </source>
</evidence>
<proteinExistence type="predicted"/>
<sequence length="83" mass="9300">MRGCLTPAEIRVFDKLLASGPEGIAKVDLSIHLFGDLGTAESKMNRTAKLVSRIRQKLDRYGYHIQRNPPLKHGVYRLIPEAA</sequence>
<name>A0A249P9S3_9HYPH</name>
<keyword evidence="2" id="KW-1185">Reference proteome</keyword>
<dbReference type="STRING" id="716928.GCA_000261485_04799"/>